<dbReference type="Gene3D" id="3.10.20.860">
    <property type="match status" value="1"/>
</dbReference>
<organism evidence="1">
    <name type="scientific">Candidatus Kentrum sp. DK</name>
    <dbReference type="NCBI Taxonomy" id="2126562"/>
    <lineage>
        <taxon>Bacteria</taxon>
        <taxon>Pseudomonadati</taxon>
        <taxon>Pseudomonadota</taxon>
        <taxon>Gammaproteobacteria</taxon>
        <taxon>Candidatus Kentrum</taxon>
    </lineage>
</organism>
<dbReference type="EMBL" id="CAADEY010000024">
    <property type="protein sequence ID" value="VFJ49106.1"/>
    <property type="molecule type" value="Genomic_DNA"/>
</dbReference>
<sequence length="86" mass="10267">MNIKCNFCGNKHSRETTVQYIYRHDGEFLIVNDVPCEQCAYCGEQYFEGKVLRRIEEEFARIHIQGKRPQKELRVPLERYSELQLA</sequence>
<dbReference type="AlphaFoldDB" id="A0A450S2B6"/>
<reference evidence="1" key="1">
    <citation type="submission" date="2019-02" db="EMBL/GenBank/DDBJ databases">
        <authorList>
            <person name="Gruber-Vodicka R. H."/>
            <person name="Seah K. B. B."/>
        </authorList>
    </citation>
    <scope>NUCLEOTIDE SEQUENCE</scope>
    <source>
        <strain evidence="2">BECK_DK161</strain>
        <strain evidence="1">BECK_DK47</strain>
    </source>
</reference>
<dbReference type="CDD" id="cd12870">
    <property type="entry name" value="MqsA"/>
    <property type="match status" value="1"/>
</dbReference>
<proteinExistence type="predicted"/>
<evidence type="ECO:0000313" key="1">
    <source>
        <dbReference type="EMBL" id="VFJ45782.1"/>
    </source>
</evidence>
<dbReference type="NCBIfam" id="TIGR03831">
    <property type="entry name" value="YgiT_finger"/>
    <property type="match status" value="1"/>
</dbReference>
<gene>
    <name evidence="1" type="ORF">BECKDK2373B_GA0170837_101122</name>
    <name evidence="2" type="ORF">BECKDK2373C_GA0170839_10249</name>
</gene>
<accession>A0A450S2B6</accession>
<name>A0A450S2B6_9GAMM</name>
<evidence type="ECO:0000313" key="2">
    <source>
        <dbReference type="EMBL" id="VFJ49106.1"/>
    </source>
</evidence>
<protein>
    <submittedName>
        <fullName evidence="1">YgiT-type zinc finger domain-containing protein</fullName>
    </submittedName>
</protein>
<dbReference type="EMBL" id="CAADEX010000011">
    <property type="protein sequence ID" value="VFJ45782.1"/>
    <property type="molecule type" value="Genomic_DNA"/>
</dbReference>
<dbReference type="InterPro" id="IPR022453">
    <property type="entry name" value="Znf_MqsA-type"/>
</dbReference>